<evidence type="ECO:0000313" key="17">
    <source>
        <dbReference type="WBParaSite" id="TCNE_0001419801-mRNA-1"/>
    </source>
</evidence>
<dbReference type="SMART" id="SM00042">
    <property type="entry name" value="CUB"/>
    <property type="match status" value="1"/>
</dbReference>
<dbReference type="FunFam" id="2.60.120.290:FF:000093">
    <property type="entry name" value="Zinc metalloproteinase"/>
    <property type="match status" value="1"/>
</dbReference>
<feature type="active site" evidence="11">
    <location>
        <position position="20"/>
    </location>
</feature>
<accession>A0A183V0C8</accession>
<feature type="domain" description="CUB" evidence="13">
    <location>
        <begin position="168"/>
        <end position="284"/>
    </location>
</feature>
<dbReference type="PROSITE" id="PS01180">
    <property type="entry name" value="CUB"/>
    <property type="match status" value="1"/>
</dbReference>
<reference evidence="17" key="1">
    <citation type="submission" date="2016-06" db="UniProtKB">
        <authorList>
            <consortium name="WormBaseParasite"/>
        </authorList>
    </citation>
    <scope>IDENTIFICATION</scope>
</reference>
<dbReference type="InterPro" id="IPR000884">
    <property type="entry name" value="TSP1_rpt"/>
</dbReference>
<comment type="cofactor">
    <cofactor evidence="11 12">
        <name>Zn(2+)</name>
        <dbReference type="ChEBI" id="CHEBI:29105"/>
    </cofactor>
    <text evidence="11 12">Binds 1 zinc ion per subunit.</text>
</comment>
<dbReference type="InterPro" id="IPR036383">
    <property type="entry name" value="TSP1_rpt_sf"/>
</dbReference>
<evidence type="ECO:0000313" key="15">
    <source>
        <dbReference type="EMBL" id="VDM45519.1"/>
    </source>
</evidence>
<evidence type="ECO:0000256" key="8">
    <source>
        <dbReference type="ARBA" id="ARBA00023180"/>
    </source>
</evidence>
<keyword evidence="3 11" id="KW-0479">Metal-binding</keyword>
<keyword evidence="9" id="KW-0964">Secreted</keyword>
<evidence type="ECO:0000256" key="3">
    <source>
        <dbReference type="ARBA" id="ARBA00022723"/>
    </source>
</evidence>
<proteinExistence type="predicted"/>
<feature type="binding site" evidence="11">
    <location>
        <position position="19"/>
    </location>
    <ligand>
        <name>Zn(2+)</name>
        <dbReference type="ChEBI" id="CHEBI:29105"/>
        <note>catalytic</note>
    </ligand>
</feature>
<dbReference type="SUPFAM" id="SSF49854">
    <property type="entry name" value="Spermadhesin, CUB domain"/>
    <property type="match status" value="1"/>
</dbReference>
<dbReference type="SUPFAM" id="SSF55486">
    <property type="entry name" value="Metalloproteases ('zincins'), catalytic domain"/>
    <property type="match status" value="1"/>
</dbReference>
<dbReference type="Pfam" id="PF01400">
    <property type="entry name" value="Astacin"/>
    <property type="match status" value="1"/>
</dbReference>
<dbReference type="AlphaFoldDB" id="A0A183V0C8"/>
<keyword evidence="7" id="KW-1015">Disulfide bond</keyword>
<dbReference type="Gene3D" id="2.60.120.290">
    <property type="entry name" value="Spermadhesin, CUB domain"/>
    <property type="match status" value="1"/>
</dbReference>
<dbReference type="SUPFAM" id="SSF82895">
    <property type="entry name" value="TSP-1 type 1 repeat"/>
    <property type="match status" value="1"/>
</dbReference>
<keyword evidence="1" id="KW-0245">EGF-like domain</keyword>
<dbReference type="PROSITE" id="PS50092">
    <property type="entry name" value="TSP1"/>
    <property type="match status" value="1"/>
</dbReference>
<feature type="binding site" evidence="11">
    <location>
        <position position="23"/>
    </location>
    <ligand>
        <name>Zn(2+)</name>
        <dbReference type="ChEBI" id="CHEBI:29105"/>
        <note>catalytic</note>
    </ligand>
</feature>
<sequence>MVIVQAVLIHDFQLGVIAHEVAHALGFWHEQSRPDRDRYVTVRWENIDRESKGQFLKELPADVDNGGVPYDYGSIMHYRSKAFGRYDDLFTLNTNIADYQKTIGQRDQLSFNDIRLMNVIYCSNVCPRQLPCQRGGYTDPRRCDRCRCPDGFTGQLCEQVMPGYGADCGGRLWMGSGWTRISSPGYPAEFREGQECSWLLVAPRGQRVQLRFYGEFEMYCKVRHSLCMDYIEIRNSTDFANTGMRYCCYGTPKSTVISATEDMLVLFRSFYRGGKGFQAQARAVPAYGALLEERSEWSAWSAWSGCSATCGACGTRTRTRTCPLAPGDCLGNATENEVCNDTPCSGYCTSRRLVETRCGGLLDLIEGLK</sequence>
<dbReference type="GO" id="GO:0004222">
    <property type="term" value="F:metalloendopeptidase activity"/>
    <property type="evidence" value="ECO:0007669"/>
    <property type="project" value="UniProtKB-UniRule"/>
</dbReference>
<dbReference type="InterPro" id="IPR017050">
    <property type="entry name" value="Metallopeptidase_nem"/>
</dbReference>
<dbReference type="WBParaSite" id="TCNE_0001419801-mRNA-1">
    <property type="protein sequence ID" value="TCNE_0001419801-mRNA-1"/>
    <property type="gene ID" value="TCNE_0001419801"/>
</dbReference>
<dbReference type="Gene3D" id="3.40.390.10">
    <property type="entry name" value="Collagenase (Catalytic Domain)"/>
    <property type="match status" value="1"/>
</dbReference>
<evidence type="ECO:0000256" key="7">
    <source>
        <dbReference type="ARBA" id="ARBA00023157"/>
    </source>
</evidence>
<dbReference type="GO" id="GO:0005576">
    <property type="term" value="C:extracellular region"/>
    <property type="evidence" value="ECO:0007669"/>
    <property type="project" value="UniProtKB-SubCell"/>
</dbReference>
<keyword evidence="8" id="KW-0325">Glycoprotein</keyword>
<dbReference type="CDD" id="cd00041">
    <property type="entry name" value="CUB"/>
    <property type="match status" value="1"/>
</dbReference>
<evidence type="ECO:0000256" key="9">
    <source>
        <dbReference type="PIRNR" id="PIRNR036365"/>
    </source>
</evidence>
<dbReference type="PIRSF" id="PIRSF036365">
    <property type="entry name" value="Astacin_nematoda"/>
    <property type="match status" value="1"/>
</dbReference>
<keyword evidence="4 11" id="KW-0378">Hydrolase</keyword>
<evidence type="ECO:0000256" key="10">
    <source>
        <dbReference type="PROSITE-ProRule" id="PRU00059"/>
    </source>
</evidence>
<dbReference type="InterPro" id="IPR000859">
    <property type="entry name" value="CUB_dom"/>
</dbReference>
<dbReference type="PANTHER" id="PTHR10127">
    <property type="entry name" value="DISCOIDIN, CUB, EGF, LAMININ , AND ZINC METALLOPROTEASE DOMAIN CONTAINING"/>
    <property type="match status" value="1"/>
</dbReference>
<dbReference type="GO" id="GO:0008270">
    <property type="term" value="F:zinc ion binding"/>
    <property type="evidence" value="ECO:0007669"/>
    <property type="project" value="UniProtKB-UniRule"/>
</dbReference>
<comment type="subcellular location">
    <subcellularLocation>
        <location evidence="9">Secreted</location>
    </subcellularLocation>
</comment>
<dbReference type="PROSITE" id="PS01186">
    <property type="entry name" value="EGF_2"/>
    <property type="match status" value="1"/>
</dbReference>
<evidence type="ECO:0000256" key="11">
    <source>
        <dbReference type="PROSITE-ProRule" id="PRU01211"/>
    </source>
</evidence>
<evidence type="ECO:0000313" key="16">
    <source>
        <dbReference type="Proteomes" id="UP000050794"/>
    </source>
</evidence>
<feature type="binding site" evidence="11">
    <location>
        <position position="29"/>
    </location>
    <ligand>
        <name>Zn(2+)</name>
        <dbReference type="ChEBI" id="CHEBI:29105"/>
        <note>catalytic</note>
    </ligand>
</feature>
<dbReference type="InterPro" id="IPR035914">
    <property type="entry name" value="Sperma_CUB_dom_sf"/>
</dbReference>
<evidence type="ECO:0000256" key="5">
    <source>
        <dbReference type="ARBA" id="ARBA00022833"/>
    </source>
</evidence>
<dbReference type="InterPro" id="IPR000742">
    <property type="entry name" value="EGF"/>
</dbReference>
<dbReference type="EMBL" id="UYWY01022118">
    <property type="protein sequence ID" value="VDM45519.1"/>
    <property type="molecule type" value="Genomic_DNA"/>
</dbReference>
<organism evidence="16 17">
    <name type="scientific">Toxocara canis</name>
    <name type="common">Canine roundworm</name>
    <dbReference type="NCBI Taxonomy" id="6265"/>
    <lineage>
        <taxon>Eukaryota</taxon>
        <taxon>Metazoa</taxon>
        <taxon>Ecdysozoa</taxon>
        <taxon>Nematoda</taxon>
        <taxon>Chromadorea</taxon>
        <taxon>Rhabditida</taxon>
        <taxon>Spirurina</taxon>
        <taxon>Ascaridomorpha</taxon>
        <taxon>Ascaridoidea</taxon>
        <taxon>Toxocaridae</taxon>
        <taxon>Toxocara</taxon>
    </lineage>
</organism>
<evidence type="ECO:0000256" key="1">
    <source>
        <dbReference type="ARBA" id="ARBA00022536"/>
    </source>
</evidence>
<evidence type="ECO:0000259" key="14">
    <source>
        <dbReference type="PROSITE" id="PS51864"/>
    </source>
</evidence>
<name>A0A183V0C8_TOXCA</name>
<keyword evidence="6 11" id="KW-0482">Metalloprotease</keyword>
<gene>
    <name evidence="15" type="ORF">TCNE_LOCUS14198</name>
</gene>
<keyword evidence="16" id="KW-1185">Reference proteome</keyword>
<dbReference type="PRINTS" id="PR00480">
    <property type="entry name" value="ASTACIN"/>
</dbReference>
<evidence type="ECO:0000256" key="6">
    <source>
        <dbReference type="ARBA" id="ARBA00023049"/>
    </source>
</evidence>
<dbReference type="GO" id="GO:0006508">
    <property type="term" value="P:proteolysis"/>
    <property type="evidence" value="ECO:0007669"/>
    <property type="project" value="UniProtKB-KW"/>
</dbReference>
<dbReference type="GO" id="GO:0018996">
    <property type="term" value="P:molting cycle, collagen and cuticulin-based cuticle"/>
    <property type="evidence" value="ECO:0007669"/>
    <property type="project" value="InterPro"/>
</dbReference>
<dbReference type="PANTHER" id="PTHR10127:SF813">
    <property type="entry name" value="ZINC METALLOPROTEINASE DPY-31"/>
    <property type="match status" value="1"/>
</dbReference>
<dbReference type="InterPro" id="IPR001506">
    <property type="entry name" value="Peptidase_M12A"/>
</dbReference>
<evidence type="ECO:0000259" key="13">
    <source>
        <dbReference type="PROSITE" id="PS01180"/>
    </source>
</evidence>
<dbReference type="SMART" id="SM00209">
    <property type="entry name" value="TSP1"/>
    <property type="match status" value="1"/>
</dbReference>
<evidence type="ECO:0000256" key="2">
    <source>
        <dbReference type="ARBA" id="ARBA00022670"/>
    </source>
</evidence>
<dbReference type="Gene3D" id="2.20.100.10">
    <property type="entry name" value="Thrombospondin type-1 (TSP1) repeat"/>
    <property type="match status" value="1"/>
</dbReference>
<dbReference type="Pfam" id="PF00431">
    <property type="entry name" value="CUB"/>
    <property type="match status" value="1"/>
</dbReference>
<dbReference type="Proteomes" id="UP000050794">
    <property type="component" value="Unassembled WGS sequence"/>
</dbReference>
<dbReference type="InterPro" id="IPR024079">
    <property type="entry name" value="MetalloPept_cat_dom_sf"/>
</dbReference>
<evidence type="ECO:0000256" key="4">
    <source>
        <dbReference type="ARBA" id="ARBA00022801"/>
    </source>
</evidence>
<dbReference type="PROSITE" id="PS51864">
    <property type="entry name" value="ASTACIN"/>
    <property type="match status" value="1"/>
</dbReference>
<evidence type="ECO:0000256" key="12">
    <source>
        <dbReference type="RuleBase" id="RU361183"/>
    </source>
</evidence>
<feature type="domain" description="Peptidase M12A" evidence="14">
    <location>
        <begin position="1"/>
        <end position="123"/>
    </location>
</feature>
<dbReference type="Pfam" id="PF00090">
    <property type="entry name" value="TSP_1"/>
    <property type="match status" value="1"/>
</dbReference>
<keyword evidence="5 11" id="KW-0862">Zinc</keyword>
<reference evidence="15 16" key="2">
    <citation type="submission" date="2018-11" db="EMBL/GenBank/DDBJ databases">
        <authorList>
            <consortium name="Pathogen Informatics"/>
        </authorList>
    </citation>
    <scope>NUCLEOTIDE SEQUENCE [LARGE SCALE GENOMIC DNA]</scope>
</reference>
<keyword evidence="2 11" id="KW-0645">Protease</keyword>
<comment type="caution">
    <text evidence="10">Lacks conserved residue(s) required for the propagation of feature annotation.</text>
</comment>
<dbReference type="PROSITE" id="PS00022">
    <property type="entry name" value="EGF_1"/>
    <property type="match status" value="1"/>
</dbReference>
<protein>
    <recommendedName>
        <fullName evidence="9">Zinc metalloproteinase</fullName>
    </recommendedName>
</protein>